<reference evidence="1 2" key="1">
    <citation type="submission" date="2015-07" db="EMBL/GenBank/DDBJ databases">
        <title>Complete genome sequence of Mycobacterium goodii X7B, a facultative thermophilic biodesulfurizing bacterium.</title>
        <authorList>
            <person name="Yu B."/>
            <person name="Li F."/>
            <person name="Xu P."/>
        </authorList>
    </citation>
    <scope>NUCLEOTIDE SEQUENCE [LARGE SCALE GENOMIC DNA]</scope>
    <source>
        <strain evidence="1 2">X7B</strain>
    </source>
</reference>
<dbReference type="STRING" id="134601.AFA91_04975"/>
<organism evidence="1 2">
    <name type="scientific">Mycolicibacterium goodii</name>
    <name type="common">Mycobacterium goodii</name>
    <dbReference type="NCBI Taxonomy" id="134601"/>
    <lineage>
        <taxon>Bacteria</taxon>
        <taxon>Bacillati</taxon>
        <taxon>Actinomycetota</taxon>
        <taxon>Actinomycetes</taxon>
        <taxon>Mycobacteriales</taxon>
        <taxon>Mycobacteriaceae</taxon>
        <taxon>Mycolicibacterium</taxon>
    </lineage>
</organism>
<evidence type="ECO:0000313" key="2">
    <source>
        <dbReference type="Proteomes" id="UP000062255"/>
    </source>
</evidence>
<dbReference type="EMBL" id="CP012150">
    <property type="protein sequence ID" value="AKS31341.1"/>
    <property type="molecule type" value="Genomic_DNA"/>
</dbReference>
<dbReference type="KEGG" id="mgo:AFA91_04975"/>
<name>A0A0K0X1L6_MYCGD</name>
<protein>
    <submittedName>
        <fullName evidence="1">Uncharacterized protein</fullName>
    </submittedName>
</protein>
<accession>A0A0K0X1L6</accession>
<proteinExistence type="predicted"/>
<dbReference type="Proteomes" id="UP000062255">
    <property type="component" value="Chromosome"/>
</dbReference>
<dbReference type="AlphaFoldDB" id="A0A0K0X1L6"/>
<evidence type="ECO:0000313" key="1">
    <source>
        <dbReference type="EMBL" id="AKS31341.1"/>
    </source>
</evidence>
<gene>
    <name evidence="1" type="ORF">AFA91_04975</name>
</gene>
<sequence>MAGVIFPLDDLTPRKAIFTGHLLSGMEFISRLMPDIALFAQDFVCRGVDLFPGHRVVVALDTTFRIRTMCYP</sequence>